<dbReference type="Proteomes" id="UP000282184">
    <property type="component" value="Unassembled WGS sequence"/>
</dbReference>
<dbReference type="AlphaFoldDB" id="A0A431U8R7"/>
<gene>
    <name evidence="2" type="ORF">EJV47_02595</name>
</gene>
<name>A0A431U8R7_9BACT</name>
<dbReference type="EMBL" id="RXOF01000001">
    <property type="protein sequence ID" value="RTQ53643.1"/>
    <property type="molecule type" value="Genomic_DNA"/>
</dbReference>
<evidence type="ECO:0000313" key="3">
    <source>
        <dbReference type="Proteomes" id="UP000282184"/>
    </source>
</evidence>
<accession>A0A431U8R7</accession>
<reference evidence="2 3" key="1">
    <citation type="submission" date="2018-12" db="EMBL/GenBank/DDBJ databases">
        <title>Hymenobacter gummosus sp. nov., isolated from a spring.</title>
        <authorList>
            <person name="Nie L."/>
        </authorList>
    </citation>
    <scope>NUCLEOTIDE SEQUENCE [LARGE SCALE GENOMIC DNA]</scope>
    <source>
        <strain evidence="2 3">KCTC 52166</strain>
    </source>
</reference>
<protein>
    <submittedName>
        <fullName evidence="2">Uncharacterized protein</fullName>
    </submittedName>
</protein>
<evidence type="ECO:0000256" key="1">
    <source>
        <dbReference type="SAM" id="MobiDB-lite"/>
    </source>
</evidence>
<dbReference type="RefSeq" id="WP_126691569.1">
    <property type="nucleotide sequence ID" value="NZ_RXOF01000001.1"/>
</dbReference>
<keyword evidence="3" id="KW-1185">Reference proteome</keyword>
<comment type="caution">
    <text evidence="2">The sequence shown here is derived from an EMBL/GenBank/DDBJ whole genome shotgun (WGS) entry which is preliminary data.</text>
</comment>
<proteinExistence type="predicted"/>
<evidence type="ECO:0000313" key="2">
    <source>
        <dbReference type="EMBL" id="RTQ53643.1"/>
    </source>
</evidence>
<sequence length="463" mass="48984">MPLTTDPRRRAAILSAPSSGWPLRLRHLLYGAVLLTAASCGGETTATEKAAATEEATAPAAAPAAKSTAPAAATPLNVSMFLELSGGMKGFMPVNTPATRPTEFQERVSQLASRTRSSPAVNDAQFLLALKETPTATDYNHFRSVVQGDTHEAALGTELPSMLENILAQPNAAGRVNVIVSDFVYGPENKAMSGQMPVLITDALATSVSKKQLAVAVLGETSAFRGSFHPAVKKKGREKVTLTNGKLPYYIWVVGPAAAVGRYVNEVMPAPGPQTQQAYFGLRFPKVPYAAVLTQVPPGSPLGPRQGGSVSFSQGSVSTSLDMADVKDTVNFAVALDLRQLPAAWRDPKFLSQNLQVALPGGEVRLVKNSVQALSGVAALPNYSHVLRLRLTALPKAGGRLSISLPAPGVPAWVAQWSTDDDNQPGPTPRTYRLTEIMTGLRDAFPPQLPPVFTAAFTLSNDD</sequence>
<feature type="region of interest" description="Disordered" evidence="1">
    <location>
        <begin position="46"/>
        <end position="69"/>
    </location>
</feature>
<dbReference type="OrthoDB" id="1067458at2"/>
<organism evidence="2 3">
    <name type="scientific">Hymenobacter gummosus</name>
    <dbReference type="NCBI Taxonomy" id="1776032"/>
    <lineage>
        <taxon>Bacteria</taxon>
        <taxon>Pseudomonadati</taxon>
        <taxon>Bacteroidota</taxon>
        <taxon>Cytophagia</taxon>
        <taxon>Cytophagales</taxon>
        <taxon>Hymenobacteraceae</taxon>
        <taxon>Hymenobacter</taxon>
    </lineage>
</organism>